<dbReference type="GO" id="GO:0004812">
    <property type="term" value="F:aminoacyl-tRNA ligase activity"/>
    <property type="evidence" value="ECO:0007669"/>
    <property type="project" value="UniProtKB-KW"/>
</dbReference>
<dbReference type="Gene3D" id="3.40.50.880">
    <property type="match status" value="1"/>
</dbReference>
<dbReference type="EMBL" id="CAGS01000225">
    <property type="protein sequence ID" value="CCF84019.1"/>
    <property type="molecule type" value="Genomic_DNA"/>
</dbReference>
<organism evidence="1 2">
    <name type="scientific">Nitrolancea hollandica Lb</name>
    <dbReference type="NCBI Taxonomy" id="1129897"/>
    <lineage>
        <taxon>Bacteria</taxon>
        <taxon>Pseudomonadati</taxon>
        <taxon>Thermomicrobiota</taxon>
        <taxon>Thermomicrobia</taxon>
        <taxon>Sphaerobacterales</taxon>
        <taxon>Sphaerobacterineae</taxon>
        <taxon>Sphaerobacteraceae</taxon>
        <taxon>Nitrolancea</taxon>
    </lineage>
</organism>
<dbReference type="Proteomes" id="UP000004221">
    <property type="component" value="Unassembled WGS sequence"/>
</dbReference>
<proteinExistence type="predicted"/>
<name>I4EH57_9BACT</name>
<gene>
    <name evidence="1" type="ORF">NITHO_3000013</name>
</gene>
<accession>I4EH57</accession>
<comment type="caution">
    <text evidence="1">The sequence shown here is derived from an EMBL/GenBank/DDBJ whole genome shotgun (WGS) entry which is preliminary data.</text>
</comment>
<dbReference type="AlphaFoldDB" id="I4EH57"/>
<evidence type="ECO:0000313" key="2">
    <source>
        <dbReference type="Proteomes" id="UP000004221"/>
    </source>
</evidence>
<keyword evidence="1" id="KW-0030">Aminoacyl-tRNA synthetase</keyword>
<reference evidence="1 2" key="1">
    <citation type="journal article" date="2012" name="ISME J.">
        <title>Nitrification expanded: discovery, physiology and genomics of a nitrite-oxidizing bacterium from the phylum Chloroflexi.</title>
        <authorList>
            <person name="Sorokin D.Y."/>
            <person name="Lucker S."/>
            <person name="Vejmelkova D."/>
            <person name="Kostrikina N.A."/>
            <person name="Kleerebezem R."/>
            <person name="Rijpstra W.I."/>
            <person name="Damste J.S."/>
            <person name="Le Paslier D."/>
            <person name="Muyzer G."/>
            <person name="Wagner M."/>
            <person name="van Loosdrecht M.C."/>
            <person name="Daims H."/>
        </authorList>
    </citation>
    <scope>NUCLEOTIDE SEQUENCE [LARGE SCALE GENOMIC DNA]</scope>
    <source>
        <strain evidence="2">none</strain>
    </source>
</reference>
<sequence>MAHGLIALFGSGETSKRGRRVHEYLFRRLPVPVRVAIVETPAGFQPNVTTVSNTLRTFFVQSLRNFQPQVEIVAARHRDGVYDPNSPAITQPLEHADYIFSGPGSPTYAVRHLTGTRTLDLICRRLEDGTTLSLSSAAAIAFGRWSLPVYEIYKVGTDLHWLPGIDIFRGIGLDLTVVPHWNNTEGGASLDTSHCFMGAERFGYLRRMLPGETTLLGIDEHTACVLDPNAGEAMVLGAGTVTVMRGSAETVIASGERFSLDLL</sequence>
<evidence type="ECO:0000313" key="1">
    <source>
        <dbReference type="EMBL" id="CCF84019.1"/>
    </source>
</evidence>
<keyword evidence="1" id="KW-0436">Ligase</keyword>
<dbReference type="RefSeq" id="WP_008477850.1">
    <property type="nucleotide sequence ID" value="NZ_CAGS01000225.1"/>
</dbReference>
<dbReference type="InterPro" id="IPR029062">
    <property type="entry name" value="Class_I_gatase-like"/>
</dbReference>
<protein>
    <submittedName>
        <fullName evidence="1">Cysteinyl-tRNA synthetase-like protein</fullName>
    </submittedName>
</protein>
<dbReference type="OrthoDB" id="156359at2"/>
<keyword evidence="2" id="KW-1185">Reference proteome</keyword>